<protein>
    <submittedName>
        <fullName evidence="4">DUF4974 domain-containing protein</fullName>
    </submittedName>
</protein>
<feature type="transmembrane region" description="Helical" evidence="1">
    <location>
        <begin position="92"/>
        <end position="111"/>
    </location>
</feature>
<dbReference type="Pfam" id="PF04773">
    <property type="entry name" value="FecR"/>
    <property type="match status" value="1"/>
</dbReference>
<dbReference type="GO" id="GO:0016989">
    <property type="term" value="F:sigma factor antagonist activity"/>
    <property type="evidence" value="ECO:0007669"/>
    <property type="project" value="TreeGrafter"/>
</dbReference>
<dbReference type="Gene3D" id="3.55.50.30">
    <property type="match status" value="1"/>
</dbReference>
<feature type="domain" description="FecR protein" evidence="2">
    <location>
        <begin position="142"/>
        <end position="231"/>
    </location>
</feature>
<dbReference type="Gene3D" id="2.60.120.1440">
    <property type="match status" value="1"/>
</dbReference>
<keyword evidence="1" id="KW-1133">Transmembrane helix</keyword>
<dbReference type="Pfam" id="PF16344">
    <property type="entry name" value="FecR_C"/>
    <property type="match status" value="1"/>
</dbReference>
<proteinExistence type="predicted"/>
<dbReference type="Proteomes" id="UP000479293">
    <property type="component" value="Unassembled WGS sequence"/>
</dbReference>
<dbReference type="PIRSF" id="PIRSF018266">
    <property type="entry name" value="FecR"/>
    <property type="match status" value="1"/>
</dbReference>
<dbReference type="RefSeq" id="WP_152764941.1">
    <property type="nucleotide sequence ID" value="NZ_WHLY01000002.1"/>
</dbReference>
<feature type="domain" description="Protein FecR C-terminal" evidence="3">
    <location>
        <begin position="285"/>
        <end position="352"/>
    </location>
</feature>
<name>A0A7C9BLA4_9BACT</name>
<dbReference type="InterPro" id="IPR006860">
    <property type="entry name" value="FecR"/>
</dbReference>
<accession>A0A7C9BLA4</accession>
<evidence type="ECO:0000259" key="3">
    <source>
        <dbReference type="Pfam" id="PF16344"/>
    </source>
</evidence>
<keyword evidence="1" id="KW-0812">Transmembrane</keyword>
<comment type="caution">
    <text evidence="4">The sequence shown here is derived from an EMBL/GenBank/DDBJ whole genome shotgun (WGS) entry which is preliminary data.</text>
</comment>
<evidence type="ECO:0000313" key="4">
    <source>
        <dbReference type="EMBL" id="MPR36754.1"/>
    </source>
</evidence>
<reference evidence="4 5" key="1">
    <citation type="submission" date="2019-10" db="EMBL/GenBank/DDBJ databases">
        <title>Draft Genome Sequence of Cytophagaceae sp. SJW1-29.</title>
        <authorList>
            <person name="Choi A."/>
        </authorList>
    </citation>
    <scope>NUCLEOTIDE SEQUENCE [LARGE SCALE GENOMIC DNA]</scope>
    <source>
        <strain evidence="4 5">SJW1-29</strain>
    </source>
</reference>
<keyword evidence="1" id="KW-0472">Membrane</keyword>
<dbReference type="InterPro" id="IPR012373">
    <property type="entry name" value="Ferrdict_sens_TM"/>
</dbReference>
<evidence type="ECO:0000259" key="2">
    <source>
        <dbReference type="Pfam" id="PF04773"/>
    </source>
</evidence>
<organism evidence="4 5">
    <name type="scientific">Salmonirosea aquatica</name>
    <dbReference type="NCBI Taxonomy" id="2654236"/>
    <lineage>
        <taxon>Bacteria</taxon>
        <taxon>Pseudomonadati</taxon>
        <taxon>Bacteroidota</taxon>
        <taxon>Cytophagia</taxon>
        <taxon>Cytophagales</taxon>
        <taxon>Spirosomataceae</taxon>
        <taxon>Salmonirosea</taxon>
    </lineage>
</organism>
<keyword evidence="5" id="KW-1185">Reference proteome</keyword>
<evidence type="ECO:0000256" key="1">
    <source>
        <dbReference type="SAM" id="Phobius"/>
    </source>
</evidence>
<dbReference type="EMBL" id="WHLY01000002">
    <property type="protein sequence ID" value="MPR36754.1"/>
    <property type="molecule type" value="Genomic_DNA"/>
</dbReference>
<gene>
    <name evidence="4" type="ORF">GBK04_26335</name>
</gene>
<dbReference type="InterPro" id="IPR032508">
    <property type="entry name" value="FecR_C"/>
</dbReference>
<dbReference type="PANTHER" id="PTHR30273:SF2">
    <property type="entry name" value="PROTEIN FECR"/>
    <property type="match status" value="1"/>
</dbReference>
<dbReference type="PANTHER" id="PTHR30273">
    <property type="entry name" value="PERIPLASMIC SIGNAL SENSOR AND SIGMA FACTOR ACTIVATOR FECR-RELATED"/>
    <property type="match status" value="1"/>
</dbReference>
<sequence>MKNYLNYKVDDFFQDLYFRKWVLDSLPTTDHFWTAWYVAHPEQREIIEEAKALVLAFQCEDVPVDADEVKQSVEAIMLFTESGSPVPLYGRVWFRVAACLLVGLGFTFWIASRWNRSATDVITTAQPHESDTLKITSTANSEAQIQNITLHDGSKITLKANSTLRIAEDFDKTSRVVYLTGEALFEVAKDPQKPFLVYTENLVTRVLGTSFEIRDFTQEKDVSVSVKTGKVTVFKNKSTPVSTLSENIILMPNQQAVYVKADRKLVKTIVENPVKLHEPMQFRNFVYNEAPIPQVLSELEDAYGVKIIFDEQQLKHCNLTARMTNEPLFEKLTLICETIQARYEIVDGQIVVDSRGCH</sequence>
<dbReference type="AlphaFoldDB" id="A0A7C9BLA4"/>
<evidence type="ECO:0000313" key="5">
    <source>
        <dbReference type="Proteomes" id="UP000479293"/>
    </source>
</evidence>